<name>A0A834A3X4_9CHIR</name>
<evidence type="ECO:0000313" key="2">
    <source>
        <dbReference type="Proteomes" id="UP000664940"/>
    </source>
</evidence>
<organism evidence="1 2">
    <name type="scientific">Phyllostomus discolor</name>
    <name type="common">pale spear-nosed bat</name>
    <dbReference type="NCBI Taxonomy" id="89673"/>
    <lineage>
        <taxon>Eukaryota</taxon>
        <taxon>Metazoa</taxon>
        <taxon>Chordata</taxon>
        <taxon>Craniata</taxon>
        <taxon>Vertebrata</taxon>
        <taxon>Euteleostomi</taxon>
        <taxon>Mammalia</taxon>
        <taxon>Eutheria</taxon>
        <taxon>Laurasiatheria</taxon>
        <taxon>Chiroptera</taxon>
        <taxon>Yangochiroptera</taxon>
        <taxon>Phyllostomidae</taxon>
        <taxon>Phyllostominae</taxon>
        <taxon>Phyllostomus</taxon>
    </lineage>
</organism>
<accession>A0A834A3X4</accession>
<gene>
    <name evidence="1" type="ORF">HJG60_011161</name>
</gene>
<comment type="caution">
    <text evidence="1">The sequence shown here is derived from an EMBL/GenBank/DDBJ whole genome shotgun (WGS) entry which is preliminary data.</text>
</comment>
<sequence length="124" mass="14028">MCYSRERISEATHISSRWMVLEPRSGEGRWACFSSRPGQRSAEPTALVLPCLGNSGVWWGHVLVPAEFRALLRVRKNLTVVWDPGQIPLKTEGRLTPPAPRAVWTWAFPLLTPTQPLLIWVLKS</sequence>
<proteinExistence type="predicted"/>
<reference evidence="1 2" key="1">
    <citation type="journal article" date="2020" name="Nature">
        <title>Six reference-quality genomes reveal evolution of bat adaptations.</title>
        <authorList>
            <person name="Jebb D."/>
            <person name="Huang Z."/>
            <person name="Pippel M."/>
            <person name="Hughes G.M."/>
            <person name="Lavrichenko K."/>
            <person name="Devanna P."/>
            <person name="Winkler S."/>
            <person name="Jermiin L.S."/>
            <person name="Skirmuntt E.C."/>
            <person name="Katzourakis A."/>
            <person name="Burkitt-Gray L."/>
            <person name="Ray D.A."/>
            <person name="Sullivan K.A.M."/>
            <person name="Roscito J.G."/>
            <person name="Kirilenko B.M."/>
            <person name="Davalos L.M."/>
            <person name="Corthals A.P."/>
            <person name="Power M.L."/>
            <person name="Jones G."/>
            <person name="Ransome R.D."/>
            <person name="Dechmann D.K.N."/>
            <person name="Locatelli A.G."/>
            <person name="Puechmaille S.J."/>
            <person name="Fedrigo O."/>
            <person name="Jarvis E.D."/>
            <person name="Hiller M."/>
            <person name="Vernes S.C."/>
            <person name="Myers E.W."/>
            <person name="Teeling E.C."/>
        </authorList>
    </citation>
    <scope>NUCLEOTIDE SEQUENCE [LARGE SCALE GENOMIC DNA]</scope>
    <source>
        <strain evidence="1">Bat1K_MPI-CBG_1</strain>
    </source>
</reference>
<dbReference type="EMBL" id="JABVXQ010000006">
    <property type="protein sequence ID" value="KAF6104114.1"/>
    <property type="molecule type" value="Genomic_DNA"/>
</dbReference>
<dbReference type="AlphaFoldDB" id="A0A834A3X4"/>
<evidence type="ECO:0000313" key="1">
    <source>
        <dbReference type="EMBL" id="KAF6104114.1"/>
    </source>
</evidence>
<protein>
    <submittedName>
        <fullName evidence="1">Uncharacterized protein</fullName>
    </submittedName>
</protein>
<dbReference type="Proteomes" id="UP000664940">
    <property type="component" value="Unassembled WGS sequence"/>
</dbReference>